<dbReference type="InterPro" id="IPR003607">
    <property type="entry name" value="HD/PDEase_dom"/>
</dbReference>
<dbReference type="SUPFAM" id="SSF81301">
    <property type="entry name" value="Nucleotidyltransferase"/>
    <property type="match status" value="1"/>
</dbReference>
<dbReference type="InterPro" id="IPR012675">
    <property type="entry name" value="Beta-grasp_dom_sf"/>
</dbReference>
<dbReference type="SUPFAM" id="SSF81271">
    <property type="entry name" value="TGS-like"/>
    <property type="match status" value="1"/>
</dbReference>
<dbReference type="InterPro" id="IPR004811">
    <property type="entry name" value="RelA/Spo_fam"/>
</dbReference>
<feature type="domain" description="TGS" evidence="7">
    <location>
        <begin position="465"/>
        <end position="526"/>
    </location>
</feature>
<dbReference type="InterPro" id="IPR045600">
    <property type="entry name" value="RelA/SpoT_AH_RIS"/>
</dbReference>
<name>A0ABT7GSW3_9ACTN</name>
<dbReference type="Gene3D" id="1.10.3210.10">
    <property type="entry name" value="Hypothetical protein af1432"/>
    <property type="match status" value="1"/>
</dbReference>
<dbReference type="PROSITE" id="PS51831">
    <property type="entry name" value="HD"/>
    <property type="match status" value="1"/>
</dbReference>
<dbReference type="SMART" id="SM00954">
    <property type="entry name" value="RelA_SpoT"/>
    <property type="match status" value="1"/>
</dbReference>
<dbReference type="PANTHER" id="PTHR21262:SF31">
    <property type="entry name" value="GTP PYROPHOSPHOKINASE"/>
    <property type="match status" value="1"/>
</dbReference>
<dbReference type="InterPro" id="IPR007685">
    <property type="entry name" value="RelA_SpoT"/>
</dbReference>
<dbReference type="NCBIfam" id="TIGR00691">
    <property type="entry name" value="spoT_relA"/>
    <property type="match status" value="1"/>
</dbReference>
<accession>A0ABT7GSW3</accession>
<comment type="pathway">
    <text evidence="1">Purine metabolism; ppGpp biosynthesis; ppGpp from GTP: step 1/2.</text>
</comment>
<dbReference type="SUPFAM" id="SSF109604">
    <property type="entry name" value="HD-domain/PDEase-like"/>
    <property type="match status" value="1"/>
</dbReference>
<dbReference type="CDD" id="cd00077">
    <property type="entry name" value="HDc"/>
    <property type="match status" value="1"/>
</dbReference>
<evidence type="ECO:0000256" key="1">
    <source>
        <dbReference type="ARBA" id="ARBA00004976"/>
    </source>
</evidence>
<keyword evidence="9" id="KW-1185">Reference proteome</keyword>
<dbReference type="EMBL" id="JASITI010000014">
    <property type="protein sequence ID" value="MDK9496697.1"/>
    <property type="molecule type" value="Genomic_DNA"/>
</dbReference>
<comment type="similarity">
    <text evidence="3">Belongs to the relA/spoT family.</text>
</comment>
<evidence type="ECO:0000259" key="7">
    <source>
        <dbReference type="PROSITE" id="PS51880"/>
    </source>
</evidence>
<comment type="function">
    <text evidence="3">In eubacteria ppGpp (guanosine 3'-diphosphate 5'-diphosphate) is a mediator of the stringent response that coordinates a variety of cellular activities in response to changes in nutritional abundance.</text>
</comment>
<dbReference type="InterPro" id="IPR002912">
    <property type="entry name" value="ACT_dom"/>
</dbReference>
<evidence type="ECO:0000256" key="2">
    <source>
        <dbReference type="ARBA" id="ARBA00048244"/>
    </source>
</evidence>
<comment type="catalytic activity">
    <reaction evidence="2">
        <text>GTP + ATP = guanosine 3'-diphosphate 5'-triphosphate + AMP</text>
        <dbReference type="Rhea" id="RHEA:22088"/>
        <dbReference type="ChEBI" id="CHEBI:30616"/>
        <dbReference type="ChEBI" id="CHEBI:37565"/>
        <dbReference type="ChEBI" id="CHEBI:142410"/>
        <dbReference type="ChEBI" id="CHEBI:456215"/>
        <dbReference type="EC" id="2.7.6.5"/>
    </reaction>
</comment>
<organism evidence="8 9">
    <name type="scientific">Streptomyces katrae</name>
    <dbReference type="NCBI Taxonomy" id="68223"/>
    <lineage>
        <taxon>Bacteria</taxon>
        <taxon>Bacillati</taxon>
        <taxon>Actinomycetota</taxon>
        <taxon>Actinomycetes</taxon>
        <taxon>Kitasatosporales</taxon>
        <taxon>Streptomycetaceae</taxon>
        <taxon>Streptomyces</taxon>
    </lineage>
</organism>
<evidence type="ECO:0000256" key="3">
    <source>
        <dbReference type="RuleBase" id="RU003847"/>
    </source>
</evidence>
<evidence type="ECO:0000313" key="9">
    <source>
        <dbReference type="Proteomes" id="UP001223390"/>
    </source>
</evidence>
<feature type="domain" description="ACT" evidence="5">
    <location>
        <begin position="729"/>
        <end position="803"/>
    </location>
</feature>
<dbReference type="InterPro" id="IPR045865">
    <property type="entry name" value="ACT-like_dom_sf"/>
</dbReference>
<feature type="region of interest" description="Disordered" evidence="4">
    <location>
        <begin position="635"/>
        <end position="655"/>
    </location>
</feature>
<feature type="compositionally biased region" description="Low complexity" evidence="4">
    <location>
        <begin position="10"/>
        <end position="25"/>
    </location>
</feature>
<comment type="caution">
    <text evidence="8">The sequence shown here is derived from an EMBL/GenBank/DDBJ whole genome shotgun (WGS) entry which is preliminary data.</text>
</comment>
<dbReference type="InterPro" id="IPR043519">
    <property type="entry name" value="NT_sf"/>
</dbReference>
<evidence type="ECO:0000313" key="8">
    <source>
        <dbReference type="EMBL" id="MDK9496697.1"/>
    </source>
</evidence>
<dbReference type="RefSeq" id="WP_125817788.1">
    <property type="nucleotide sequence ID" value="NZ_JASITI010000014.1"/>
</dbReference>
<dbReference type="InterPro" id="IPR004095">
    <property type="entry name" value="TGS"/>
</dbReference>
<dbReference type="PANTHER" id="PTHR21262">
    <property type="entry name" value="GUANOSINE-3',5'-BIS DIPHOSPHATE 3'-PYROPHOSPHOHYDROLASE"/>
    <property type="match status" value="1"/>
</dbReference>
<proteinExistence type="inferred from homology"/>
<dbReference type="InterPro" id="IPR012676">
    <property type="entry name" value="TGS-like"/>
</dbReference>
<dbReference type="InterPro" id="IPR006674">
    <property type="entry name" value="HD_domain"/>
</dbReference>
<dbReference type="Pfam" id="PF13291">
    <property type="entry name" value="ACT_4"/>
    <property type="match status" value="1"/>
</dbReference>
<dbReference type="Gene3D" id="3.10.20.30">
    <property type="match status" value="1"/>
</dbReference>
<dbReference type="CDD" id="cd04876">
    <property type="entry name" value="ACT_RelA-SpoT"/>
    <property type="match status" value="1"/>
</dbReference>
<dbReference type="Pfam" id="PF02824">
    <property type="entry name" value="TGS"/>
    <property type="match status" value="1"/>
</dbReference>
<dbReference type="Proteomes" id="UP001223390">
    <property type="component" value="Unassembled WGS sequence"/>
</dbReference>
<dbReference type="Gene3D" id="3.30.460.10">
    <property type="entry name" value="Beta Polymerase, domain 2"/>
    <property type="match status" value="1"/>
</dbReference>
<feature type="domain" description="HD" evidence="6">
    <location>
        <begin position="110"/>
        <end position="207"/>
    </location>
</feature>
<dbReference type="PROSITE" id="PS51671">
    <property type="entry name" value="ACT"/>
    <property type="match status" value="1"/>
</dbReference>
<feature type="compositionally biased region" description="Pro residues" evidence="4">
    <location>
        <begin position="26"/>
        <end position="38"/>
    </location>
</feature>
<dbReference type="Pfam" id="PF04607">
    <property type="entry name" value="RelA_SpoT"/>
    <property type="match status" value="1"/>
</dbReference>
<gene>
    <name evidence="8" type="ORF">QEZ40_001312</name>
</gene>
<dbReference type="InterPro" id="IPR033655">
    <property type="entry name" value="TGS_RelA/SpoT"/>
</dbReference>
<dbReference type="SMART" id="SM00471">
    <property type="entry name" value="HDc"/>
    <property type="match status" value="1"/>
</dbReference>
<dbReference type="PROSITE" id="PS51880">
    <property type="entry name" value="TGS"/>
    <property type="match status" value="1"/>
</dbReference>
<sequence length="807" mass="89774">MPDEVQPLSAAQPDPKADPAAAAAATPPPAPPVKPVPARPAGSSNRVRARLARLGVQRSNPYNPVLEPLLRIVRSNDPKIETATLRQIEQAYQVAERWHRGQKRKSGDPYITHPLAVTTILAELGMDPATLMAGLLHDTVEDTEYGLEQLRRDFGDAVALLVDGVTKLDRVKFGEAAQAETVRKMVVAMAKDPRVLVIKLADRLHNMRTMRYLKREKQEKKARETLEIYAPLAHRLGMNTIKWELEDLAFAILYPKMYDEIVRLVAERAPKRDEYLAVVTDEVMVDLRAARIKATVTGRPKHYYSVYQKMIVRGRDFAEIYDLVGIRVLVDTVRDCYAALGTVHARWNPVPGRFKDYIAMPKFNMYQSLHTTVIGPSGKPVELQIRTFDMHRRAEYGIAAHWKYKQQTVAGASKVRTDVPQAAKGSAGQDTVNDMAWLRQLLDWQKETEDPGEFLDSLRFDLSRNEVFVFTPKGDVIALPAGATSVDFAYAVHTEVGHRTIGARVNGRLVPLESTLDNGDLVEVFTSKAEGAGPSRDWLGFVKSPRARNKIRAWFSKERRDEAIEHGKDAIARAMRKQNLPIQRILTGDSLVTLAHEMRYPDISSLYAAIGEGHVAAQGVVQKLVQALGGEEAANEDIEESVPPSRARTKRRGNADPGVVVKGVEDVWVKLARCCTPVPGDPIIGFVTRGSGVSVHRADCVNVDSLSQQPERMLEVEWAPTQSSVFLVAIQVEALDRSRLLSDVTRVLSDQHVNILSAAVQTSRDRVATSRFTFEMGDPKHLGHVLKAVRGVEGVYDVYRVTSARRP</sequence>
<evidence type="ECO:0000256" key="4">
    <source>
        <dbReference type="SAM" id="MobiDB-lite"/>
    </source>
</evidence>
<feature type="region of interest" description="Disordered" evidence="4">
    <location>
        <begin position="1"/>
        <end position="45"/>
    </location>
</feature>
<dbReference type="CDD" id="cd05399">
    <property type="entry name" value="NT_Rel-Spo_like"/>
    <property type="match status" value="1"/>
</dbReference>
<dbReference type="SUPFAM" id="SSF55021">
    <property type="entry name" value="ACT-like"/>
    <property type="match status" value="1"/>
</dbReference>
<dbReference type="Gene3D" id="3.30.70.260">
    <property type="match status" value="1"/>
</dbReference>
<evidence type="ECO:0000259" key="6">
    <source>
        <dbReference type="PROSITE" id="PS51831"/>
    </source>
</evidence>
<evidence type="ECO:0000259" key="5">
    <source>
        <dbReference type="PROSITE" id="PS51671"/>
    </source>
</evidence>
<reference evidence="8 9" key="1">
    <citation type="submission" date="2023-05" db="EMBL/GenBank/DDBJ databases">
        <title>Sequencing and Assembly of Streptomyces sp. NP73.</title>
        <authorList>
            <person name="Konwar A.N."/>
            <person name="Saikia K."/>
            <person name="Thakur D."/>
        </authorList>
    </citation>
    <scope>NUCLEOTIDE SEQUENCE [LARGE SCALE GENOMIC DNA]</scope>
    <source>
        <strain evidence="8 9">NP73</strain>
    </source>
</reference>
<dbReference type="Pfam" id="PF19296">
    <property type="entry name" value="RelA_AH_RIS"/>
    <property type="match status" value="1"/>
</dbReference>
<dbReference type="CDD" id="cd01668">
    <property type="entry name" value="TGS_RSH"/>
    <property type="match status" value="1"/>
</dbReference>
<dbReference type="Pfam" id="PF13328">
    <property type="entry name" value="HD_4"/>
    <property type="match status" value="1"/>
</dbReference>
<protein>
    <submittedName>
        <fullName evidence="8">Bifunctional (P)ppGpp synthetase/guanosine-3',5'-bis(Diphosphate) 3'-pyrophosphohydrolase</fullName>
    </submittedName>
</protein>